<gene>
    <name evidence="1" type="ORF">AMTR_s00136p00097000</name>
</gene>
<accession>W1NEX5</accession>
<proteinExistence type="predicted"/>
<feature type="non-terminal residue" evidence="1">
    <location>
        <position position="120"/>
    </location>
</feature>
<keyword evidence="2" id="KW-1185">Reference proteome</keyword>
<dbReference type="EMBL" id="KI397522">
    <property type="protein sequence ID" value="ERM94011.1"/>
    <property type="molecule type" value="Genomic_DNA"/>
</dbReference>
<dbReference type="HOGENOM" id="CLU_2055674_0_0_1"/>
<evidence type="ECO:0000313" key="2">
    <source>
        <dbReference type="Proteomes" id="UP000017836"/>
    </source>
</evidence>
<evidence type="ECO:0000313" key="1">
    <source>
        <dbReference type="EMBL" id="ERM94011.1"/>
    </source>
</evidence>
<protein>
    <submittedName>
        <fullName evidence="1">Uncharacterized protein</fullName>
    </submittedName>
</protein>
<sequence>CEFLTEAEEVARVEMMRQEEFKSEWHSNGEYCIIGTITSAICRADAWETTESLLGMDCYTAKWSTLSSDMVETILMSTGSADGRHHYEAQENTRSIFTIKKVMTFGEWGNPTMREPKKVA</sequence>
<reference evidence="2" key="1">
    <citation type="journal article" date="2013" name="Science">
        <title>The Amborella genome and the evolution of flowering plants.</title>
        <authorList>
            <consortium name="Amborella Genome Project"/>
        </authorList>
    </citation>
    <scope>NUCLEOTIDE SEQUENCE [LARGE SCALE GENOMIC DNA]</scope>
</reference>
<feature type="non-terminal residue" evidence="1">
    <location>
        <position position="1"/>
    </location>
</feature>
<name>W1NEX5_AMBTC</name>
<dbReference type="AlphaFoldDB" id="W1NEX5"/>
<dbReference type="Gramene" id="ERM94011">
    <property type="protein sequence ID" value="ERM94011"/>
    <property type="gene ID" value="AMTR_s00136p00097000"/>
</dbReference>
<organism evidence="1 2">
    <name type="scientific">Amborella trichopoda</name>
    <dbReference type="NCBI Taxonomy" id="13333"/>
    <lineage>
        <taxon>Eukaryota</taxon>
        <taxon>Viridiplantae</taxon>
        <taxon>Streptophyta</taxon>
        <taxon>Embryophyta</taxon>
        <taxon>Tracheophyta</taxon>
        <taxon>Spermatophyta</taxon>
        <taxon>Magnoliopsida</taxon>
        <taxon>Amborellales</taxon>
        <taxon>Amborellaceae</taxon>
        <taxon>Amborella</taxon>
    </lineage>
</organism>
<dbReference type="Proteomes" id="UP000017836">
    <property type="component" value="Unassembled WGS sequence"/>
</dbReference>